<keyword evidence="1" id="KW-0812">Transmembrane</keyword>
<feature type="transmembrane region" description="Helical" evidence="1">
    <location>
        <begin position="109"/>
        <end position="129"/>
    </location>
</feature>
<protein>
    <submittedName>
        <fullName evidence="2">Uncharacterized protein</fullName>
    </submittedName>
</protein>
<evidence type="ECO:0000313" key="3">
    <source>
        <dbReference type="Proteomes" id="UP001148018"/>
    </source>
</evidence>
<proteinExistence type="predicted"/>
<keyword evidence="1" id="KW-1133">Transmembrane helix</keyword>
<dbReference type="OrthoDB" id="5984008at2759"/>
<dbReference type="Gene3D" id="1.10.287.70">
    <property type="match status" value="1"/>
</dbReference>
<gene>
    <name evidence="2" type="ORF">NHX12_025018</name>
</gene>
<organism evidence="2 3">
    <name type="scientific">Muraenolepis orangiensis</name>
    <name type="common">Patagonian moray cod</name>
    <dbReference type="NCBI Taxonomy" id="630683"/>
    <lineage>
        <taxon>Eukaryota</taxon>
        <taxon>Metazoa</taxon>
        <taxon>Chordata</taxon>
        <taxon>Craniata</taxon>
        <taxon>Vertebrata</taxon>
        <taxon>Euteleostomi</taxon>
        <taxon>Actinopterygii</taxon>
        <taxon>Neopterygii</taxon>
        <taxon>Teleostei</taxon>
        <taxon>Neoteleostei</taxon>
        <taxon>Acanthomorphata</taxon>
        <taxon>Zeiogadaria</taxon>
        <taxon>Gadariae</taxon>
        <taxon>Gadiformes</taxon>
        <taxon>Muraenolepidoidei</taxon>
        <taxon>Muraenolepididae</taxon>
        <taxon>Muraenolepis</taxon>
    </lineage>
</organism>
<evidence type="ECO:0000313" key="2">
    <source>
        <dbReference type="EMBL" id="KAJ3607967.1"/>
    </source>
</evidence>
<name>A0A9Q0EP63_9TELE</name>
<accession>A0A9Q0EP63</accession>
<sequence>MDSADPKTFHATLSAPGVKIYQHEEQLGSISQGVKDLAGRQAEFQDFVTSKIQQAQTWRCRSSPSPPSGRERGGLQQARFSKLDYSVGILIHTPEEKINIFSLFVPFDLAVWACITGAIPVVGVLIFLLNRLQTLRSASSSPLLLLLLLRHLRQRQWAKITQSGSTEHSLQFDTIGTQVQSEDSEDQGRCDAFKSHNHFRDNVSPVSLF</sequence>
<evidence type="ECO:0000256" key="1">
    <source>
        <dbReference type="SAM" id="Phobius"/>
    </source>
</evidence>
<dbReference type="Proteomes" id="UP001148018">
    <property type="component" value="Unassembled WGS sequence"/>
</dbReference>
<reference evidence="2" key="1">
    <citation type="submission" date="2022-07" db="EMBL/GenBank/DDBJ databases">
        <title>Chromosome-level genome of Muraenolepis orangiensis.</title>
        <authorList>
            <person name="Kim J."/>
        </authorList>
    </citation>
    <scope>NUCLEOTIDE SEQUENCE</scope>
    <source>
        <strain evidence="2">KU_S4_2022</strain>
        <tissue evidence="2">Muscle</tissue>
    </source>
</reference>
<comment type="caution">
    <text evidence="2">The sequence shown here is derived from an EMBL/GenBank/DDBJ whole genome shotgun (WGS) entry which is preliminary data.</text>
</comment>
<dbReference type="EMBL" id="JANIIK010000040">
    <property type="protein sequence ID" value="KAJ3607967.1"/>
    <property type="molecule type" value="Genomic_DNA"/>
</dbReference>
<keyword evidence="3" id="KW-1185">Reference proteome</keyword>
<dbReference type="AlphaFoldDB" id="A0A9Q0EP63"/>
<keyword evidence="1" id="KW-0472">Membrane</keyword>